<dbReference type="Proteomes" id="UP000053257">
    <property type="component" value="Unassembled WGS sequence"/>
</dbReference>
<evidence type="ECO:0000256" key="3">
    <source>
        <dbReference type="ARBA" id="ARBA00023002"/>
    </source>
</evidence>
<keyword evidence="6" id="KW-1185">Reference proteome</keyword>
<evidence type="ECO:0000313" key="5">
    <source>
        <dbReference type="EMBL" id="KIP06555.1"/>
    </source>
</evidence>
<keyword evidence="2" id="KW-0274">FAD</keyword>
<dbReference type="AlphaFoldDB" id="A0A0C3S9X1"/>
<protein>
    <recommendedName>
        <fullName evidence="4">FAD/NAD(P)-binding domain-containing protein</fullName>
    </recommendedName>
</protein>
<keyword evidence="3" id="KW-0560">Oxidoreductase</keyword>
<accession>A0A0C3S9X1</accession>
<dbReference type="Gene3D" id="3.50.50.60">
    <property type="entry name" value="FAD/NAD(P)-binding domain"/>
    <property type="match status" value="2"/>
</dbReference>
<dbReference type="OrthoDB" id="2915840at2759"/>
<dbReference type="PANTHER" id="PTHR23023">
    <property type="entry name" value="DIMETHYLANILINE MONOOXYGENASE"/>
    <property type="match status" value="1"/>
</dbReference>
<evidence type="ECO:0000259" key="4">
    <source>
        <dbReference type="Pfam" id="PF07992"/>
    </source>
</evidence>
<dbReference type="PRINTS" id="PR00368">
    <property type="entry name" value="FADPNR"/>
</dbReference>
<evidence type="ECO:0000313" key="6">
    <source>
        <dbReference type="Proteomes" id="UP000053257"/>
    </source>
</evidence>
<keyword evidence="1" id="KW-0285">Flavoprotein</keyword>
<dbReference type="GO" id="GO:0016491">
    <property type="term" value="F:oxidoreductase activity"/>
    <property type="evidence" value="ECO:0007669"/>
    <property type="project" value="UniProtKB-KW"/>
</dbReference>
<proteinExistence type="predicted"/>
<dbReference type="InterPro" id="IPR023753">
    <property type="entry name" value="FAD/NAD-binding_dom"/>
</dbReference>
<evidence type="ECO:0000256" key="1">
    <source>
        <dbReference type="ARBA" id="ARBA00022630"/>
    </source>
</evidence>
<sequence>MGSTTLSDLHKSICVIGSGPAGLISAHVLLKDGFTNVEVLTHDHSAGGTWAEERVPPELKVNNVHGEYNFSALPMPPPAQGKQSGGRLSGEDVRLYMESFAERFLKGRIHYGTDVTSIRREKVDSSDVSTKEWAVSMRARGTGEESRRTYDKIVLCTGGCSHPAYPTNLSPADAARVGFQGPFFHSSYIKSHLEELLSAVKPLSDSEPGRVVVIGGGKSAQDAATYLANHGRMVSLVFETADAAIASAIPLPEFVRKSRFLAVLSPSPHLRTRLERFLHTTWLGSKLTHAIWSALRESTFAALGVSHDSPLRHTHNLFWSLRINDEGVPTPDRFFSLVKAGKIELTAPARVQRFGDDGKSVILEDGRTVAADAVILCSGFTSSWKDILSKETYKELGLDVHPPPPEDAQYRQEFKYRTLENPQGTGALFRAAKPDADHAAAIYRGLVPARNILNRDFAINGAIFTTNNGYVFEVGAHWIASYFRGDPFLRLPKTIEAAIEDAERNNSWLRQRYPGMRGWASESYSADMAMFGWPQLADTLIEDMGLPIMRSRGNWLTWPFKVIDLKEIKYLKEERDDRRKRAAASNS</sequence>
<reference evidence="5 6" key="1">
    <citation type="journal article" date="2014" name="PLoS Genet.">
        <title>Analysis of the Phlebiopsis gigantea genome, transcriptome and secretome provides insight into its pioneer colonization strategies of wood.</title>
        <authorList>
            <person name="Hori C."/>
            <person name="Ishida T."/>
            <person name="Igarashi K."/>
            <person name="Samejima M."/>
            <person name="Suzuki H."/>
            <person name="Master E."/>
            <person name="Ferreira P."/>
            <person name="Ruiz-Duenas F.J."/>
            <person name="Held B."/>
            <person name="Canessa P."/>
            <person name="Larrondo L.F."/>
            <person name="Schmoll M."/>
            <person name="Druzhinina I.S."/>
            <person name="Kubicek C.P."/>
            <person name="Gaskell J.A."/>
            <person name="Kersten P."/>
            <person name="St John F."/>
            <person name="Glasner J."/>
            <person name="Sabat G."/>
            <person name="Splinter BonDurant S."/>
            <person name="Syed K."/>
            <person name="Yadav J."/>
            <person name="Mgbeahuruike A.C."/>
            <person name="Kovalchuk A."/>
            <person name="Asiegbu F.O."/>
            <person name="Lackner G."/>
            <person name="Hoffmeister D."/>
            <person name="Rencoret J."/>
            <person name="Gutierrez A."/>
            <person name="Sun H."/>
            <person name="Lindquist E."/>
            <person name="Barry K."/>
            <person name="Riley R."/>
            <person name="Grigoriev I.V."/>
            <person name="Henrissat B."/>
            <person name="Kues U."/>
            <person name="Berka R.M."/>
            <person name="Martinez A.T."/>
            <person name="Covert S.F."/>
            <person name="Blanchette R.A."/>
            <person name="Cullen D."/>
        </authorList>
    </citation>
    <scope>NUCLEOTIDE SEQUENCE [LARGE SCALE GENOMIC DNA]</scope>
    <source>
        <strain evidence="5 6">11061_1 CR5-6</strain>
    </source>
</reference>
<feature type="domain" description="FAD/NAD(P)-binding" evidence="4">
    <location>
        <begin position="12"/>
        <end position="237"/>
    </location>
</feature>
<evidence type="ECO:0000256" key="2">
    <source>
        <dbReference type="ARBA" id="ARBA00022827"/>
    </source>
</evidence>
<dbReference type="InterPro" id="IPR036188">
    <property type="entry name" value="FAD/NAD-bd_sf"/>
</dbReference>
<dbReference type="HOGENOM" id="CLU_035533_0_0_1"/>
<dbReference type="Pfam" id="PF07992">
    <property type="entry name" value="Pyr_redox_2"/>
    <property type="match status" value="1"/>
</dbReference>
<name>A0A0C3S9X1_PHLG1</name>
<gene>
    <name evidence="5" type="ORF">PHLGIDRAFT_452381</name>
</gene>
<dbReference type="SUPFAM" id="SSF51905">
    <property type="entry name" value="FAD/NAD(P)-binding domain"/>
    <property type="match status" value="2"/>
</dbReference>
<dbReference type="STRING" id="745531.A0A0C3S9X1"/>
<organism evidence="5 6">
    <name type="scientific">Phlebiopsis gigantea (strain 11061_1 CR5-6)</name>
    <name type="common">White-rot fungus</name>
    <name type="synonym">Peniophora gigantea</name>
    <dbReference type="NCBI Taxonomy" id="745531"/>
    <lineage>
        <taxon>Eukaryota</taxon>
        <taxon>Fungi</taxon>
        <taxon>Dikarya</taxon>
        <taxon>Basidiomycota</taxon>
        <taxon>Agaricomycotina</taxon>
        <taxon>Agaricomycetes</taxon>
        <taxon>Polyporales</taxon>
        <taxon>Phanerochaetaceae</taxon>
        <taxon>Phlebiopsis</taxon>
    </lineage>
</organism>
<dbReference type="InterPro" id="IPR050346">
    <property type="entry name" value="FMO-like"/>
</dbReference>
<dbReference type="EMBL" id="KN840515">
    <property type="protein sequence ID" value="KIP06555.1"/>
    <property type="molecule type" value="Genomic_DNA"/>
</dbReference>
<dbReference type="PRINTS" id="PR00411">
    <property type="entry name" value="PNDRDTASEI"/>
</dbReference>